<dbReference type="OMA" id="HYTERRT"/>
<comment type="caution">
    <text evidence="1">The sequence shown here is derived from an EMBL/GenBank/DDBJ whole genome shotgun (WGS) entry which is preliminary data.</text>
</comment>
<sequence length="1206" mass="134042">MLESKAAFHARAKEIGLNDAEIAVLASESHDTFGTFAFACNYVPGQADESALLELAARITSTDPAPAGRIPFIRRLVFESYTMAASDLRSRVERKDDDAPRKLAVAERAARHGEQVGRLKGLTLRGELEPSNALIDIVTQQVEDNQLKYVRWEQCTKRDQELMGIKSDPVWKPDSSGVIKEVKMPPDLKADLTSDLMLRWALQRRSLAYDQTRIIDYNLMEEWSQILLDAYVQVAPEGYAKVTIEQIHKADMELFKNMMRATRNGIKIQSDGTKPLEEAFRAAKVAPEVRLILQPLQSPSSSSLANKRKAPEPIELGAKASTTEEKLRRQVKNLQGQVKNLQTSNRGDNICFDYNLDGCDAAKPGIAISIENPSNSLLWQVPCIQRLARFTPIGSKDAAAYPPALCEAVAALVLRHKVEAGKQPRGSRHPPIISELIGCRWLPWGSQEPPKGTFKLDEATCARLAVPFPSKVLQWRLCEGRAEATADGVDVEMPADARYEVYVGTYRSCEQFVQEALQLEHPFDTDSSICDDLKIAVFELMTLGPSLLKLRREEVLRHYTERRTALQEQEQHLHSMLDEPRQRVIQDKQILLFNEMARDAGIQDPELFHAQVVGASLVGEQPHCPLFREVRRDAALSVEQLMLSAKWSREACHEKASDAATDAVLWEEAMQEVEAGWLQGPLSEQQVAEIVGPLFVVSPRFGLKQPDKVRAIDDLTSSLVNLAFASTSKLDLGGVDEIAVLARTMLECVQDDRTVILRLSDGTELRGELSLELDVAEARLIVGRTLDLESAYKQCLVAKTSLWASVLAIANPSGVRELFLSHALPFGACSSVYAFNRIARSLHVIGIRLFGLIWCNFYDDFPQLSLARSGNADVEVAEAFLGLIGWRFSRKERKRQPFRTSFDGLGVTFNFARSAEGFFEVSNKSGYVMLVHLAEQLRVRANLCPVAVFTDASLDVHESVGRVGGVVFVSRQTGQTPPTPMFFASDVPSKVLSRLQKDTKHVIAALEMMAVLIAVDLWGAFMSSKRCFFFVDNDSARGALIAAYSPSIQLNELVSVWNRLVIVGFEYLDRVIAPLQETKADAIHASVSVSNLAALQGSGLCRDPVLPRCETPAKWNFLRGRYARHSRWWWRLKHNGLCRWCGAGRSGRCAKNAGALGPSRAGLRSKSWAPAAYRVSSTGSAWTRLEDHVEASQDVRLPLSATDISW</sequence>
<evidence type="ECO:0000313" key="1">
    <source>
        <dbReference type="EMBL" id="OLP80870.1"/>
    </source>
</evidence>
<reference evidence="1 2" key="1">
    <citation type="submission" date="2016-02" db="EMBL/GenBank/DDBJ databases">
        <title>Genome analysis of coral dinoflagellate symbionts highlights evolutionary adaptations to a symbiotic lifestyle.</title>
        <authorList>
            <person name="Aranda M."/>
            <person name="Li Y."/>
            <person name="Liew Y.J."/>
            <person name="Baumgarten S."/>
            <person name="Simakov O."/>
            <person name="Wilson M."/>
            <person name="Piel J."/>
            <person name="Ashoor H."/>
            <person name="Bougouffa S."/>
            <person name="Bajic V.B."/>
            <person name="Ryu T."/>
            <person name="Ravasi T."/>
            <person name="Bayer T."/>
            <person name="Micklem G."/>
            <person name="Kim H."/>
            <person name="Bhak J."/>
            <person name="Lajeunesse T.C."/>
            <person name="Voolstra C.R."/>
        </authorList>
    </citation>
    <scope>NUCLEOTIDE SEQUENCE [LARGE SCALE GENOMIC DNA]</scope>
    <source>
        <strain evidence="1 2">CCMP2467</strain>
    </source>
</reference>
<evidence type="ECO:0000313" key="2">
    <source>
        <dbReference type="Proteomes" id="UP000186817"/>
    </source>
</evidence>
<accession>A0A1Q9CD66</accession>
<dbReference type="OrthoDB" id="419143at2759"/>
<dbReference type="EMBL" id="LSRX01001337">
    <property type="protein sequence ID" value="OLP80870.1"/>
    <property type="molecule type" value="Genomic_DNA"/>
</dbReference>
<dbReference type="AlphaFoldDB" id="A0A1Q9CD66"/>
<dbReference type="Proteomes" id="UP000186817">
    <property type="component" value="Unassembled WGS sequence"/>
</dbReference>
<keyword evidence="2" id="KW-1185">Reference proteome</keyword>
<name>A0A1Q9CD66_SYMMI</name>
<gene>
    <name evidence="1" type="ORF">AK812_SmicGene38664</name>
</gene>
<organism evidence="1 2">
    <name type="scientific">Symbiodinium microadriaticum</name>
    <name type="common">Dinoflagellate</name>
    <name type="synonym">Zooxanthella microadriatica</name>
    <dbReference type="NCBI Taxonomy" id="2951"/>
    <lineage>
        <taxon>Eukaryota</taxon>
        <taxon>Sar</taxon>
        <taxon>Alveolata</taxon>
        <taxon>Dinophyceae</taxon>
        <taxon>Suessiales</taxon>
        <taxon>Symbiodiniaceae</taxon>
        <taxon>Symbiodinium</taxon>
    </lineage>
</organism>
<proteinExistence type="predicted"/>
<protein>
    <submittedName>
        <fullName evidence="1">Uncharacterized protein</fullName>
    </submittedName>
</protein>